<keyword evidence="2" id="KW-1185">Reference proteome</keyword>
<name>A0ABX1Q783_9RHOO</name>
<dbReference type="Proteomes" id="UP000648984">
    <property type="component" value="Unassembled WGS sequence"/>
</dbReference>
<proteinExistence type="predicted"/>
<dbReference type="EMBL" id="WTVQ01000006">
    <property type="protein sequence ID" value="NMG74228.1"/>
    <property type="molecule type" value="Genomic_DNA"/>
</dbReference>
<evidence type="ECO:0000313" key="1">
    <source>
        <dbReference type="EMBL" id="NMG74228.1"/>
    </source>
</evidence>
<comment type="caution">
    <text evidence="1">The sequence shown here is derived from an EMBL/GenBank/DDBJ whole genome shotgun (WGS) entry which is preliminary data.</text>
</comment>
<organism evidence="1 2">
    <name type="scientific">Aromatoleum diolicum</name>
    <dbReference type="NCBI Taxonomy" id="75796"/>
    <lineage>
        <taxon>Bacteria</taxon>
        <taxon>Pseudomonadati</taxon>
        <taxon>Pseudomonadota</taxon>
        <taxon>Betaproteobacteria</taxon>
        <taxon>Rhodocyclales</taxon>
        <taxon>Rhodocyclaceae</taxon>
        <taxon>Aromatoleum</taxon>
    </lineage>
</organism>
<reference evidence="1 2" key="1">
    <citation type="submission" date="2019-12" db="EMBL/GenBank/DDBJ databases">
        <title>Comparative genomics gives insights into the taxonomy of the Azoarcus-Aromatoleum group and reveals separate origins of nif in the plant-associated Azoarcus and non-plant-associated Aromatoleum sub-groups.</title>
        <authorList>
            <person name="Lafos M."/>
            <person name="Maluk M."/>
            <person name="Batista M."/>
            <person name="Junghare M."/>
            <person name="Carmona M."/>
            <person name="Faoro H."/>
            <person name="Cruz L.M."/>
            <person name="Battistoni F."/>
            <person name="De Souza E."/>
            <person name="Pedrosa F."/>
            <person name="Chen W.-M."/>
            <person name="Poole P.S."/>
            <person name="Dixon R.A."/>
            <person name="James E.K."/>
        </authorList>
    </citation>
    <scope>NUCLEOTIDE SEQUENCE [LARGE SCALE GENOMIC DNA]</scope>
    <source>
        <strain evidence="1 2">22Lin</strain>
    </source>
</reference>
<protein>
    <submittedName>
        <fullName evidence="1">Uncharacterized protein</fullName>
    </submittedName>
</protein>
<gene>
    <name evidence="1" type="ORF">GPA25_05595</name>
</gene>
<sequence>MSKGLVSNLTTNRRIVLIGSMGVYEKILSLAEYLNVLGINTIVPEAEGGAVQQLSLFDFESFKRRVSFAYLRKIRDPRTYCVFAINQDLHGIPDYIGPNTFAEIAVAFAQSKKIYLYQSMPEAYCEELSAWRGIPLKGNLDKLIADFRSDCMVENAQLRLLD</sequence>
<accession>A0ABX1Q783</accession>
<evidence type="ECO:0000313" key="2">
    <source>
        <dbReference type="Proteomes" id="UP000648984"/>
    </source>
</evidence>
<dbReference type="RefSeq" id="WP_169259373.1">
    <property type="nucleotide sequence ID" value="NZ_WTVQ01000006.1"/>
</dbReference>